<evidence type="ECO:0000256" key="8">
    <source>
        <dbReference type="ARBA" id="ARBA00023136"/>
    </source>
</evidence>
<dbReference type="GO" id="GO:0015628">
    <property type="term" value="P:protein secretion by the type II secretion system"/>
    <property type="evidence" value="ECO:0007669"/>
    <property type="project" value="InterPro"/>
</dbReference>
<evidence type="ECO:0000256" key="7">
    <source>
        <dbReference type="ARBA" id="ARBA00022989"/>
    </source>
</evidence>
<comment type="similarity">
    <text evidence="9">Belongs to the GSP H family.</text>
</comment>
<evidence type="ECO:0000256" key="9">
    <source>
        <dbReference type="ARBA" id="ARBA00025772"/>
    </source>
</evidence>
<comment type="caution">
    <text evidence="13">The sequence shown here is derived from an EMBL/GenBank/DDBJ whole genome shotgun (WGS) entry which is preliminary data.</text>
</comment>
<dbReference type="GO" id="GO:0015627">
    <property type="term" value="C:type II protein secretion system complex"/>
    <property type="evidence" value="ECO:0007669"/>
    <property type="project" value="InterPro"/>
</dbReference>
<feature type="transmembrane region" description="Helical" evidence="11">
    <location>
        <begin position="16"/>
        <end position="40"/>
    </location>
</feature>
<evidence type="ECO:0000256" key="4">
    <source>
        <dbReference type="ARBA" id="ARBA00022481"/>
    </source>
</evidence>
<dbReference type="GO" id="GO:0005886">
    <property type="term" value="C:plasma membrane"/>
    <property type="evidence" value="ECO:0007669"/>
    <property type="project" value="UniProtKB-SubCell"/>
</dbReference>
<evidence type="ECO:0000256" key="11">
    <source>
        <dbReference type="SAM" id="Phobius"/>
    </source>
</evidence>
<gene>
    <name evidence="13" type="primary">fimT</name>
    <name evidence="13" type="ORF">GCM10009304_29400</name>
</gene>
<dbReference type="AlphaFoldDB" id="A0A917PZ09"/>
<organism evidence="13 14">
    <name type="scientific">Pseudomonas matsuisoli</name>
    <dbReference type="NCBI Taxonomy" id="1515666"/>
    <lineage>
        <taxon>Bacteria</taxon>
        <taxon>Pseudomonadati</taxon>
        <taxon>Pseudomonadota</taxon>
        <taxon>Gammaproteobacteria</taxon>
        <taxon>Pseudomonadales</taxon>
        <taxon>Pseudomonadaceae</taxon>
        <taxon>Pseudomonas</taxon>
    </lineage>
</organism>
<reference evidence="13" key="2">
    <citation type="submission" date="2020-09" db="EMBL/GenBank/DDBJ databases">
        <authorList>
            <person name="Sun Q."/>
            <person name="Ohkuma M."/>
        </authorList>
    </citation>
    <scope>NUCLEOTIDE SEQUENCE</scope>
    <source>
        <strain evidence="13">JCM 30078</strain>
    </source>
</reference>
<evidence type="ECO:0000313" key="13">
    <source>
        <dbReference type="EMBL" id="GGK01712.1"/>
    </source>
</evidence>
<dbReference type="Gene3D" id="3.55.40.10">
    <property type="entry name" value="minor pseudopilin epsh domain"/>
    <property type="match status" value="1"/>
</dbReference>
<name>A0A917PZ09_9PSED</name>
<evidence type="ECO:0000256" key="6">
    <source>
        <dbReference type="ARBA" id="ARBA00022692"/>
    </source>
</evidence>
<sequence>MIGAKEMPMNYQSQRAFTLVELAIIVSLIAVLVSFALPALGELQARNARDAIRNELMASLANARSTAVTSGRTVELCGSSDGEACDGAWSFGWLVRVNKETIHTHRMISPGQLSWHGVRKVIRYQANGTTSLSNGRFVFCPAMPTLENWHLIINRQGRTRIETRAPDAPSNRYCET</sequence>
<reference evidence="13" key="1">
    <citation type="journal article" date="2014" name="Int. J. Syst. Evol. Microbiol.">
        <title>Complete genome sequence of Corynebacterium casei LMG S-19264T (=DSM 44701T), isolated from a smear-ripened cheese.</title>
        <authorList>
            <consortium name="US DOE Joint Genome Institute (JGI-PGF)"/>
            <person name="Walter F."/>
            <person name="Albersmeier A."/>
            <person name="Kalinowski J."/>
            <person name="Ruckert C."/>
        </authorList>
    </citation>
    <scope>NUCLEOTIDE SEQUENCE</scope>
    <source>
        <strain evidence="13">JCM 30078</strain>
    </source>
</reference>
<keyword evidence="3" id="KW-1003">Cell membrane</keyword>
<evidence type="ECO:0000313" key="14">
    <source>
        <dbReference type="Proteomes" id="UP000635983"/>
    </source>
</evidence>
<dbReference type="InterPro" id="IPR045584">
    <property type="entry name" value="Pilin-like"/>
</dbReference>
<keyword evidence="14" id="KW-1185">Reference proteome</keyword>
<evidence type="ECO:0000259" key="12">
    <source>
        <dbReference type="Pfam" id="PF12019"/>
    </source>
</evidence>
<accession>A0A917PZ09</accession>
<keyword evidence="5" id="KW-0997">Cell inner membrane</keyword>
<evidence type="ECO:0000256" key="1">
    <source>
        <dbReference type="ARBA" id="ARBA00004377"/>
    </source>
</evidence>
<feature type="domain" description="General secretion pathway GspH" evidence="12">
    <location>
        <begin position="54"/>
        <end position="157"/>
    </location>
</feature>
<dbReference type="InterPro" id="IPR022346">
    <property type="entry name" value="T2SS_GspH"/>
</dbReference>
<protein>
    <recommendedName>
        <fullName evidence="2">Type II secretion system protein H</fullName>
    </recommendedName>
    <alternativeName>
        <fullName evidence="10">General secretion pathway protein H</fullName>
    </alternativeName>
</protein>
<proteinExistence type="inferred from homology"/>
<keyword evidence="8 11" id="KW-0472">Membrane</keyword>
<keyword evidence="6 11" id="KW-0812">Transmembrane</keyword>
<evidence type="ECO:0000256" key="10">
    <source>
        <dbReference type="ARBA" id="ARBA00030775"/>
    </source>
</evidence>
<evidence type="ECO:0000256" key="2">
    <source>
        <dbReference type="ARBA" id="ARBA00021549"/>
    </source>
</evidence>
<evidence type="ECO:0000256" key="3">
    <source>
        <dbReference type="ARBA" id="ARBA00022475"/>
    </source>
</evidence>
<keyword evidence="7 11" id="KW-1133">Transmembrane helix</keyword>
<dbReference type="Proteomes" id="UP000635983">
    <property type="component" value="Unassembled WGS sequence"/>
</dbReference>
<keyword evidence="4" id="KW-0488">Methylation</keyword>
<dbReference type="EMBL" id="BMPO01000006">
    <property type="protein sequence ID" value="GGK01712.1"/>
    <property type="molecule type" value="Genomic_DNA"/>
</dbReference>
<comment type="subcellular location">
    <subcellularLocation>
        <location evidence="1">Cell inner membrane</location>
        <topology evidence="1">Single-pass membrane protein</topology>
    </subcellularLocation>
</comment>
<evidence type="ECO:0000256" key="5">
    <source>
        <dbReference type="ARBA" id="ARBA00022519"/>
    </source>
</evidence>
<dbReference type="SUPFAM" id="SSF54523">
    <property type="entry name" value="Pili subunits"/>
    <property type="match status" value="1"/>
</dbReference>
<dbReference type="Pfam" id="PF12019">
    <property type="entry name" value="GspH"/>
    <property type="match status" value="1"/>
</dbReference>